<reference evidence="2" key="1">
    <citation type="submission" date="2023-10" db="EMBL/GenBank/DDBJ databases">
        <title>Genome assemblies of two species of porcelain crab, Petrolisthes cinctipes and Petrolisthes manimaculis (Anomura: Porcellanidae).</title>
        <authorList>
            <person name="Angst P."/>
        </authorList>
    </citation>
    <scope>NUCLEOTIDE SEQUENCE</scope>
    <source>
        <strain evidence="2">PB745_01</strain>
        <tissue evidence="2">Gill</tissue>
    </source>
</reference>
<sequence>MDSEIQSRLSKIREQFITPVSQEAKKRRTTSRKRSSLFSSLFKRKRNHGDVQQKQAEDMQTEEPLQKRQCVAKLAPDPGAMLQQILKETQKHNQTVEKHNATLLHIYSDLVNAINEKNALLKEALDQK</sequence>
<proteinExistence type="predicted"/>
<feature type="region of interest" description="Disordered" evidence="1">
    <location>
        <begin position="19"/>
        <end position="65"/>
    </location>
</feature>
<organism evidence="2 3">
    <name type="scientific">Petrolisthes cinctipes</name>
    <name type="common">Flat porcelain crab</name>
    <dbReference type="NCBI Taxonomy" id="88211"/>
    <lineage>
        <taxon>Eukaryota</taxon>
        <taxon>Metazoa</taxon>
        <taxon>Ecdysozoa</taxon>
        <taxon>Arthropoda</taxon>
        <taxon>Crustacea</taxon>
        <taxon>Multicrustacea</taxon>
        <taxon>Malacostraca</taxon>
        <taxon>Eumalacostraca</taxon>
        <taxon>Eucarida</taxon>
        <taxon>Decapoda</taxon>
        <taxon>Pleocyemata</taxon>
        <taxon>Anomura</taxon>
        <taxon>Galatheoidea</taxon>
        <taxon>Porcellanidae</taxon>
        <taxon>Petrolisthes</taxon>
    </lineage>
</organism>
<evidence type="ECO:0000313" key="2">
    <source>
        <dbReference type="EMBL" id="KAK3871657.1"/>
    </source>
</evidence>
<gene>
    <name evidence="2" type="ORF">Pcinc_023215</name>
</gene>
<feature type="compositionally biased region" description="Basic and acidic residues" evidence="1">
    <location>
        <begin position="48"/>
        <end position="57"/>
    </location>
</feature>
<feature type="compositionally biased region" description="Basic residues" evidence="1">
    <location>
        <begin position="25"/>
        <end position="35"/>
    </location>
</feature>
<dbReference type="Proteomes" id="UP001286313">
    <property type="component" value="Unassembled WGS sequence"/>
</dbReference>
<protein>
    <submittedName>
        <fullName evidence="2">Uncharacterized protein</fullName>
    </submittedName>
</protein>
<dbReference type="EMBL" id="JAWQEG010002486">
    <property type="protein sequence ID" value="KAK3871657.1"/>
    <property type="molecule type" value="Genomic_DNA"/>
</dbReference>
<accession>A0AAE1KFL4</accession>
<name>A0AAE1KFL4_PETCI</name>
<keyword evidence="3" id="KW-1185">Reference proteome</keyword>
<comment type="caution">
    <text evidence="2">The sequence shown here is derived from an EMBL/GenBank/DDBJ whole genome shotgun (WGS) entry which is preliminary data.</text>
</comment>
<dbReference type="AlphaFoldDB" id="A0AAE1KFL4"/>
<evidence type="ECO:0000256" key="1">
    <source>
        <dbReference type="SAM" id="MobiDB-lite"/>
    </source>
</evidence>
<evidence type="ECO:0000313" key="3">
    <source>
        <dbReference type="Proteomes" id="UP001286313"/>
    </source>
</evidence>